<dbReference type="Ensembl" id="ENSCPBT00000017614.1">
    <property type="protein sequence ID" value="ENSCPBP00000014855.1"/>
    <property type="gene ID" value="ENSCPBG00000011021.1"/>
</dbReference>
<dbReference type="InterPro" id="IPR011598">
    <property type="entry name" value="bHLH_dom"/>
</dbReference>
<dbReference type="PANTHER" id="PTHR19290">
    <property type="entry name" value="BASIC HELIX-LOOP-HELIX PROTEIN NEUROGENIN-RELATED"/>
    <property type="match status" value="1"/>
</dbReference>
<dbReference type="GO" id="GO:0005634">
    <property type="term" value="C:nucleus"/>
    <property type="evidence" value="ECO:0007669"/>
    <property type="project" value="TreeGrafter"/>
</dbReference>
<evidence type="ECO:0000313" key="5">
    <source>
        <dbReference type="Ensembl" id="ENSCPBP00000014855.1"/>
    </source>
</evidence>
<dbReference type="AlphaFoldDB" id="A0A8C3FV95"/>
<keyword evidence="2" id="KW-0804">Transcription</keyword>
<dbReference type="Gene3D" id="4.10.280.10">
    <property type="entry name" value="Helix-loop-helix DNA-binding domain"/>
    <property type="match status" value="1"/>
</dbReference>
<reference evidence="5" key="1">
    <citation type="submission" date="2025-08" db="UniProtKB">
        <authorList>
            <consortium name="Ensembl"/>
        </authorList>
    </citation>
    <scope>IDENTIFICATION</scope>
</reference>
<feature type="region of interest" description="Disordered" evidence="3">
    <location>
        <begin position="19"/>
        <end position="59"/>
    </location>
</feature>
<keyword evidence="1" id="KW-0805">Transcription regulation</keyword>
<dbReference type="PROSITE" id="PS50888">
    <property type="entry name" value="BHLH"/>
    <property type="match status" value="1"/>
</dbReference>
<accession>A0A8C3FV95</accession>
<dbReference type="OMA" id="FYRHYSG"/>
<dbReference type="GO" id="GO:0007423">
    <property type="term" value="P:sensory organ development"/>
    <property type="evidence" value="ECO:0007669"/>
    <property type="project" value="TreeGrafter"/>
</dbReference>
<organism evidence="5 6">
    <name type="scientific">Chrysemys picta bellii</name>
    <name type="common">Western painted turtle</name>
    <name type="synonym">Emys bellii</name>
    <dbReference type="NCBI Taxonomy" id="8478"/>
    <lineage>
        <taxon>Eukaryota</taxon>
        <taxon>Metazoa</taxon>
        <taxon>Chordata</taxon>
        <taxon>Craniata</taxon>
        <taxon>Vertebrata</taxon>
        <taxon>Euteleostomi</taxon>
        <taxon>Archelosauria</taxon>
        <taxon>Testudinata</taxon>
        <taxon>Testudines</taxon>
        <taxon>Cryptodira</taxon>
        <taxon>Durocryptodira</taxon>
        <taxon>Testudinoidea</taxon>
        <taxon>Emydidae</taxon>
        <taxon>Chrysemys</taxon>
    </lineage>
</organism>
<dbReference type="SMART" id="SM00353">
    <property type="entry name" value="HLH"/>
    <property type="match status" value="1"/>
</dbReference>
<keyword evidence="6" id="KW-1185">Reference proteome</keyword>
<dbReference type="CDD" id="cd19725">
    <property type="entry name" value="bHLH_TS_OLIG2_like"/>
    <property type="match status" value="1"/>
</dbReference>
<dbReference type="Pfam" id="PF00010">
    <property type="entry name" value="HLH"/>
    <property type="match status" value="1"/>
</dbReference>
<evidence type="ECO:0000256" key="1">
    <source>
        <dbReference type="ARBA" id="ARBA00023015"/>
    </source>
</evidence>
<proteinExistence type="predicted"/>
<dbReference type="InterPro" id="IPR036638">
    <property type="entry name" value="HLH_DNA-bd_sf"/>
</dbReference>
<evidence type="ECO:0000259" key="4">
    <source>
        <dbReference type="PROSITE" id="PS50888"/>
    </source>
</evidence>
<evidence type="ECO:0000256" key="2">
    <source>
        <dbReference type="ARBA" id="ARBA00023163"/>
    </source>
</evidence>
<dbReference type="GO" id="GO:0070888">
    <property type="term" value="F:E-box binding"/>
    <property type="evidence" value="ECO:0007669"/>
    <property type="project" value="TreeGrafter"/>
</dbReference>
<name>A0A8C3FV95_CHRPI</name>
<dbReference type="GO" id="GO:0061564">
    <property type="term" value="P:axon development"/>
    <property type="evidence" value="ECO:0007669"/>
    <property type="project" value="TreeGrafter"/>
</dbReference>
<feature type="compositionally biased region" description="Basic and acidic residues" evidence="3">
    <location>
        <begin position="100"/>
        <end position="111"/>
    </location>
</feature>
<feature type="domain" description="BHLH" evidence="4">
    <location>
        <begin position="101"/>
        <end position="155"/>
    </location>
</feature>
<dbReference type="Proteomes" id="UP000694380">
    <property type="component" value="Unplaced"/>
</dbReference>
<protein>
    <recommendedName>
        <fullName evidence="4">BHLH domain-containing protein</fullName>
    </recommendedName>
</protein>
<sequence>RGGQWAETSLPLVALCPLHAPCSGADQSPPLQRVSSGGGNGGKWRPGSRLRASTPELEEAGSPELLFEAFCREPAAPQPGPGAGGKLRGSRTGQSDDPQQEQRLKVNSRERRRMHDLNQALDGLREVMPYAQGPAVRKLSKLATLLLARNYILTLSGSLQEMRRLLSELHAAPRSHPLAQVRPMPPAAGAQSLPPSPSACSVAAAAGYLGFRAAPQETHRTAAGPLGPFYRHYSGLPCLCSLCQAGPQELPRTAAAPSCLRASK</sequence>
<evidence type="ECO:0000256" key="3">
    <source>
        <dbReference type="SAM" id="MobiDB-lite"/>
    </source>
</evidence>
<reference evidence="5" key="2">
    <citation type="submission" date="2025-09" db="UniProtKB">
        <authorList>
            <consortium name="Ensembl"/>
        </authorList>
    </citation>
    <scope>IDENTIFICATION</scope>
</reference>
<dbReference type="GeneTree" id="ENSGT00940000161651"/>
<dbReference type="PANTHER" id="PTHR19290:SF161">
    <property type="entry name" value="BHLH TRANSCRIPTION FACTOR 3"/>
    <property type="match status" value="1"/>
</dbReference>
<feature type="region of interest" description="Disordered" evidence="3">
    <location>
        <begin position="73"/>
        <end position="111"/>
    </location>
</feature>
<feature type="compositionally biased region" description="Polar residues" evidence="3">
    <location>
        <begin position="25"/>
        <end position="35"/>
    </location>
</feature>
<dbReference type="InterPro" id="IPR050359">
    <property type="entry name" value="bHLH_transcription_factors"/>
</dbReference>
<evidence type="ECO:0000313" key="6">
    <source>
        <dbReference type="Proteomes" id="UP000694380"/>
    </source>
</evidence>
<dbReference type="GO" id="GO:0046983">
    <property type="term" value="F:protein dimerization activity"/>
    <property type="evidence" value="ECO:0007669"/>
    <property type="project" value="InterPro"/>
</dbReference>
<dbReference type="GO" id="GO:0045944">
    <property type="term" value="P:positive regulation of transcription by RNA polymerase II"/>
    <property type="evidence" value="ECO:0007669"/>
    <property type="project" value="TreeGrafter"/>
</dbReference>
<dbReference type="GO" id="GO:0000981">
    <property type="term" value="F:DNA-binding transcription factor activity, RNA polymerase II-specific"/>
    <property type="evidence" value="ECO:0007669"/>
    <property type="project" value="TreeGrafter"/>
</dbReference>
<dbReference type="SUPFAM" id="SSF47459">
    <property type="entry name" value="HLH, helix-loop-helix DNA-binding domain"/>
    <property type="match status" value="1"/>
</dbReference>